<dbReference type="RefSeq" id="WP_344335483.1">
    <property type="nucleotide sequence ID" value="NZ_BAAAKJ010000176.1"/>
</dbReference>
<keyword evidence="2" id="KW-1185">Reference proteome</keyword>
<evidence type="ECO:0000313" key="2">
    <source>
        <dbReference type="Proteomes" id="UP001499863"/>
    </source>
</evidence>
<proteinExistence type="predicted"/>
<organism evidence="1 2">
    <name type="scientific">Kitasatospora putterlickiae</name>
    <dbReference type="NCBI Taxonomy" id="221725"/>
    <lineage>
        <taxon>Bacteria</taxon>
        <taxon>Bacillati</taxon>
        <taxon>Actinomycetota</taxon>
        <taxon>Actinomycetes</taxon>
        <taxon>Kitasatosporales</taxon>
        <taxon>Streptomycetaceae</taxon>
        <taxon>Kitasatospora</taxon>
    </lineage>
</organism>
<evidence type="ECO:0000313" key="1">
    <source>
        <dbReference type="EMBL" id="GAA1396343.1"/>
    </source>
</evidence>
<dbReference type="EMBL" id="BAAAKJ010000176">
    <property type="protein sequence ID" value="GAA1396343.1"/>
    <property type="molecule type" value="Genomic_DNA"/>
</dbReference>
<dbReference type="Proteomes" id="UP001499863">
    <property type="component" value="Unassembled WGS sequence"/>
</dbReference>
<accession>A0ABP4IVT2</accession>
<gene>
    <name evidence="1" type="ORF">GCM10009639_32360</name>
</gene>
<name>A0ABP4IVT2_9ACTN</name>
<comment type="caution">
    <text evidence="1">The sequence shown here is derived from an EMBL/GenBank/DDBJ whole genome shotgun (WGS) entry which is preliminary data.</text>
</comment>
<sequence>MATMIALFAGLAVLVTGLAVYLHRRPGGPTENLDGVLAEQERLAGLRALRSSYSSIAMHSSHGLTTDDLGRYHR</sequence>
<reference evidence="2" key="1">
    <citation type="journal article" date="2019" name="Int. J. Syst. Evol. Microbiol.">
        <title>The Global Catalogue of Microorganisms (GCM) 10K type strain sequencing project: providing services to taxonomists for standard genome sequencing and annotation.</title>
        <authorList>
            <consortium name="The Broad Institute Genomics Platform"/>
            <consortium name="The Broad Institute Genome Sequencing Center for Infectious Disease"/>
            <person name="Wu L."/>
            <person name="Ma J."/>
        </authorList>
    </citation>
    <scope>NUCLEOTIDE SEQUENCE [LARGE SCALE GENOMIC DNA]</scope>
    <source>
        <strain evidence="2">JCM 12393</strain>
    </source>
</reference>
<protein>
    <submittedName>
        <fullName evidence="1">Uncharacterized protein</fullName>
    </submittedName>
</protein>